<dbReference type="EMBL" id="CAJZBQ010000002">
    <property type="protein sequence ID" value="CAG9310456.1"/>
    <property type="molecule type" value="Genomic_DNA"/>
</dbReference>
<dbReference type="InterPro" id="IPR043129">
    <property type="entry name" value="ATPase_NBD"/>
</dbReference>
<evidence type="ECO:0000313" key="5">
    <source>
        <dbReference type="Proteomes" id="UP001162131"/>
    </source>
</evidence>
<dbReference type="SUPFAM" id="SSF100920">
    <property type="entry name" value="Heat shock protein 70kD (HSP70), peptide-binding domain"/>
    <property type="match status" value="1"/>
</dbReference>
<comment type="caution">
    <text evidence="4">The sequence shown here is derived from an EMBL/GenBank/DDBJ whole genome shotgun (WGS) entry which is preliminary data.</text>
</comment>
<dbReference type="GO" id="GO:0140662">
    <property type="term" value="F:ATP-dependent protein folding chaperone"/>
    <property type="evidence" value="ECO:0007669"/>
    <property type="project" value="InterPro"/>
</dbReference>
<dbReference type="PRINTS" id="PR00301">
    <property type="entry name" value="HEATSHOCK70"/>
</dbReference>
<comment type="similarity">
    <text evidence="1">Belongs to the heat shock protein 70 family.</text>
</comment>
<dbReference type="GO" id="GO:0005524">
    <property type="term" value="F:ATP binding"/>
    <property type="evidence" value="ECO:0007669"/>
    <property type="project" value="UniProtKB-KW"/>
</dbReference>
<gene>
    <name evidence="4" type="ORF">BSTOLATCC_MIC1303</name>
</gene>
<protein>
    <recommendedName>
        <fullName evidence="6">Heat shock protein 70</fullName>
    </recommendedName>
</protein>
<proteinExistence type="inferred from homology"/>
<evidence type="ECO:0000313" key="4">
    <source>
        <dbReference type="EMBL" id="CAG9310456.1"/>
    </source>
</evidence>
<dbReference type="AlphaFoldDB" id="A0AAU9I7M6"/>
<organism evidence="4 5">
    <name type="scientific">Blepharisma stoltei</name>
    <dbReference type="NCBI Taxonomy" id="1481888"/>
    <lineage>
        <taxon>Eukaryota</taxon>
        <taxon>Sar</taxon>
        <taxon>Alveolata</taxon>
        <taxon>Ciliophora</taxon>
        <taxon>Postciliodesmatophora</taxon>
        <taxon>Heterotrichea</taxon>
        <taxon>Heterotrichida</taxon>
        <taxon>Blepharismidae</taxon>
        <taxon>Blepharisma</taxon>
    </lineage>
</organism>
<keyword evidence="2" id="KW-0547">Nucleotide-binding</keyword>
<dbReference type="InterPro" id="IPR029047">
    <property type="entry name" value="HSP70_peptide-bd_sf"/>
</dbReference>
<dbReference type="Pfam" id="PF00012">
    <property type="entry name" value="HSP70"/>
    <property type="match status" value="1"/>
</dbReference>
<keyword evidence="5" id="KW-1185">Reference proteome</keyword>
<evidence type="ECO:0000256" key="1">
    <source>
        <dbReference type="ARBA" id="ARBA00007381"/>
    </source>
</evidence>
<dbReference type="PROSITE" id="PS01036">
    <property type="entry name" value="HSP70_3"/>
    <property type="match status" value="1"/>
</dbReference>
<evidence type="ECO:0000256" key="3">
    <source>
        <dbReference type="ARBA" id="ARBA00022840"/>
    </source>
</evidence>
<keyword evidence="3" id="KW-0067">ATP-binding</keyword>
<dbReference type="InterPro" id="IPR013126">
    <property type="entry name" value="Hsp_70_fam"/>
</dbReference>
<dbReference type="Gene3D" id="3.90.640.10">
    <property type="entry name" value="Actin, Chain A, domain 4"/>
    <property type="match status" value="1"/>
</dbReference>
<dbReference type="InterPro" id="IPR018181">
    <property type="entry name" value="Heat_shock_70_CS"/>
</dbReference>
<dbReference type="Proteomes" id="UP001162131">
    <property type="component" value="Unassembled WGS sequence"/>
</dbReference>
<dbReference type="SUPFAM" id="SSF53067">
    <property type="entry name" value="Actin-like ATPase domain"/>
    <property type="match status" value="1"/>
</dbReference>
<sequence length="265" mass="29207">MTHYCIADFMNKTGISLNGNTRAVVRLRAACERAKIVLSSAQQTFIEVDSLVEGVDYSAQINRVMFEEQNSVSFRECIPPIERVLKDSGYAKNQIHEIVLAGGSSRIPKVRQLIQEYFNGKELWSGFNPDEIVGYGAAVIGGILSGDYSEQIQDILLIDVIPFSLGVETYCGVMKVLIPRNSSISIKKTEIFTSYADNVSGICIQVFEGEGSMTRDNRFLGRFNLEGINPAPRGVPQIEVTLSVDTNSILELSAKDLKSGKTLQL</sequence>
<accession>A0AAU9I7M6</accession>
<reference evidence="4" key="1">
    <citation type="submission" date="2021-09" db="EMBL/GenBank/DDBJ databases">
        <authorList>
            <consortium name="AG Swart"/>
            <person name="Singh M."/>
            <person name="Singh A."/>
            <person name="Seah K."/>
            <person name="Emmerich C."/>
        </authorList>
    </citation>
    <scope>NUCLEOTIDE SEQUENCE</scope>
    <source>
        <strain evidence="4">ATCC30299</strain>
    </source>
</reference>
<evidence type="ECO:0000256" key="2">
    <source>
        <dbReference type="ARBA" id="ARBA00022741"/>
    </source>
</evidence>
<evidence type="ECO:0008006" key="6">
    <source>
        <dbReference type="Google" id="ProtNLM"/>
    </source>
</evidence>
<dbReference type="FunFam" id="3.90.640.10:FF:000010">
    <property type="entry name" value="heat shock 70 kDa protein 14"/>
    <property type="match status" value="1"/>
</dbReference>
<dbReference type="Gene3D" id="2.60.34.10">
    <property type="entry name" value="Substrate Binding Domain Of DNAk, Chain A, domain 1"/>
    <property type="match status" value="1"/>
</dbReference>
<name>A0AAU9I7M6_9CILI</name>
<dbReference type="PANTHER" id="PTHR19375">
    <property type="entry name" value="HEAT SHOCK PROTEIN 70KDA"/>
    <property type="match status" value="1"/>
</dbReference>